<organism evidence="3 4">
    <name type="scientific">Galerina marginata (strain CBS 339.88)</name>
    <dbReference type="NCBI Taxonomy" id="685588"/>
    <lineage>
        <taxon>Eukaryota</taxon>
        <taxon>Fungi</taxon>
        <taxon>Dikarya</taxon>
        <taxon>Basidiomycota</taxon>
        <taxon>Agaricomycotina</taxon>
        <taxon>Agaricomycetes</taxon>
        <taxon>Agaricomycetidae</taxon>
        <taxon>Agaricales</taxon>
        <taxon>Agaricineae</taxon>
        <taxon>Strophariaceae</taxon>
        <taxon>Galerina</taxon>
    </lineage>
</organism>
<dbReference type="Proteomes" id="UP000027222">
    <property type="component" value="Unassembled WGS sequence"/>
</dbReference>
<keyword evidence="2" id="KW-1133">Transmembrane helix</keyword>
<evidence type="ECO:0000313" key="4">
    <source>
        <dbReference type="Proteomes" id="UP000027222"/>
    </source>
</evidence>
<dbReference type="EMBL" id="KL142377">
    <property type="protein sequence ID" value="KDR76936.1"/>
    <property type="molecule type" value="Genomic_DNA"/>
</dbReference>
<sequence length="634" mass="68818">MSAEEQPEEPSAHIDKGKRRAHEPTERTPLLGATSSVLDDAVAPQNSSHRGLRSQLTAVFLISLTICILGFVLVALLAWSYASRASNLKPDDVIKNDVVFRGPDKIDVLNVTEDRTLWLNVRGRVGVNAGSAIGVDSDDDDGLFRDIWKTIGRWGVRTLDRVTVNLTSIKITPEYDPTMVLVTLDIPPLELPLSVDPPNDVSWLTPISTPVRVQLSANNTLLLQFLKESWKLGALSVQADVGQAFIRGGSLDVDNWRSNFRAKLSNIRTDIRMKMPSIPGFPHPGRNVPMPALSQFVTLKSFNVSSESHKLNLHATATVLNPAPPHVHFSVPSLPFIISICDKTAISLAAVSTAPFSLTKPNITLSMSGDVLPISTSSFSVLSRFVSRYLSGEPNTVLISSPLIEGLEVEAEFPAPNPRPQLLRDVTIRDMKIRPTGTMFLASGTVEGRVVLPSGINVGLDIFRVFPDVIIFDGELPSSMLHKGHNSSDLPPEVPLPDPLPEHAFGHIRPDDWLVSVSVPVEPEEGDGTSYEISAKVVDAPVEVLPGRQKQFSNFVGKVIFGSEGATAGISGFAAVTVAVDGLPLHGPGRKSGEVVLSGLPFQGNVHVGKKSLFMGETRELQQVMDRLKHYIPW</sequence>
<name>A0A067T1G8_GALM3</name>
<dbReference type="AlphaFoldDB" id="A0A067T1G8"/>
<dbReference type="OrthoDB" id="10039566at2759"/>
<protein>
    <submittedName>
        <fullName evidence="3">Uncharacterized protein</fullName>
    </submittedName>
</protein>
<reference evidence="4" key="1">
    <citation type="journal article" date="2014" name="Proc. Natl. Acad. Sci. U.S.A.">
        <title>Extensive sampling of basidiomycete genomes demonstrates inadequacy of the white-rot/brown-rot paradigm for wood decay fungi.</title>
        <authorList>
            <person name="Riley R."/>
            <person name="Salamov A.A."/>
            <person name="Brown D.W."/>
            <person name="Nagy L.G."/>
            <person name="Floudas D."/>
            <person name="Held B.W."/>
            <person name="Levasseur A."/>
            <person name="Lombard V."/>
            <person name="Morin E."/>
            <person name="Otillar R."/>
            <person name="Lindquist E.A."/>
            <person name="Sun H."/>
            <person name="LaButti K.M."/>
            <person name="Schmutz J."/>
            <person name="Jabbour D."/>
            <person name="Luo H."/>
            <person name="Baker S.E."/>
            <person name="Pisabarro A.G."/>
            <person name="Walton J.D."/>
            <person name="Blanchette R.A."/>
            <person name="Henrissat B."/>
            <person name="Martin F."/>
            <person name="Cullen D."/>
            <person name="Hibbett D.S."/>
            <person name="Grigoriev I.V."/>
        </authorList>
    </citation>
    <scope>NUCLEOTIDE SEQUENCE [LARGE SCALE GENOMIC DNA]</scope>
    <source>
        <strain evidence="4">CBS 339.88</strain>
    </source>
</reference>
<dbReference type="STRING" id="685588.A0A067T1G8"/>
<evidence type="ECO:0000256" key="2">
    <source>
        <dbReference type="SAM" id="Phobius"/>
    </source>
</evidence>
<proteinExistence type="predicted"/>
<keyword evidence="2" id="KW-0812">Transmembrane</keyword>
<keyword evidence="4" id="KW-1185">Reference proteome</keyword>
<accession>A0A067T1G8</accession>
<evidence type="ECO:0000256" key="1">
    <source>
        <dbReference type="SAM" id="MobiDB-lite"/>
    </source>
</evidence>
<dbReference type="HOGENOM" id="CLU_014996_0_0_1"/>
<keyword evidence="2" id="KW-0472">Membrane</keyword>
<feature type="region of interest" description="Disordered" evidence="1">
    <location>
        <begin position="1"/>
        <end position="34"/>
    </location>
</feature>
<gene>
    <name evidence="3" type="ORF">GALMADRAFT_119991</name>
</gene>
<feature type="transmembrane region" description="Helical" evidence="2">
    <location>
        <begin position="58"/>
        <end position="82"/>
    </location>
</feature>
<evidence type="ECO:0000313" key="3">
    <source>
        <dbReference type="EMBL" id="KDR76936.1"/>
    </source>
</evidence>